<keyword evidence="6" id="KW-0326">Glycosidase</keyword>
<dbReference type="GO" id="GO:0045493">
    <property type="term" value="P:xylan catabolic process"/>
    <property type="evidence" value="ECO:0007669"/>
    <property type="project" value="UniProtKB-KW"/>
</dbReference>
<comment type="similarity">
    <text evidence="1">Belongs to the glycosyl hydrolase 43 family.</text>
</comment>
<dbReference type="eggNOG" id="COG3507">
    <property type="taxonomic scope" value="Bacteria"/>
</dbReference>
<dbReference type="SMART" id="SM00606">
    <property type="entry name" value="CBD_IV"/>
    <property type="match status" value="1"/>
</dbReference>
<dbReference type="InterPro" id="IPR006710">
    <property type="entry name" value="Glyco_hydro_43"/>
</dbReference>
<dbReference type="PANTHER" id="PTHR43772:SF2">
    <property type="entry name" value="PUTATIVE (AFU_ORTHOLOGUE AFUA_2G04480)-RELATED"/>
    <property type="match status" value="1"/>
</dbReference>
<organism evidence="11 12">
    <name type="scientific">Ruminococcus albus (strain ATCC 27210 / DSM 20455 / JCM 14654 / NCDO 2250 / 7)</name>
    <dbReference type="NCBI Taxonomy" id="697329"/>
    <lineage>
        <taxon>Bacteria</taxon>
        <taxon>Bacillati</taxon>
        <taxon>Bacillota</taxon>
        <taxon>Clostridia</taxon>
        <taxon>Eubacteriales</taxon>
        <taxon>Oscillospiraceae</taxon>
        <taxon>Ruminococcus</taxon>
    </lineage>
</organism>
<dbReference type="InterPro" id="IPR008979">
    <property type="entry name" value="Galactose-bd-like_sf"/>
</dbReference>
<dbReference type="Proteomes" id="UP000006919">
    <property type="component" value="Chromosome"/>
</dbReference>
<evidence type="ECO:0000259" key="9">
    <source>
        <dbReference type="PROSITE" id="PS51175"/>
    </source>
</evidence>
<dbReference type="InterPro" id="IPR005084">
    <property type="entry name" value="CBM6"/>
</dbReference>
<dbReference type="KEGG" id="ral:Rumal_1046"/>
<dbReference type="InterPro" id="IPR016134">
    <property type="entry name" value="Dockerin_dom"/>
</dbReference>
<dbReference type="SUPFAM" id="SSF63446">
    <property type="entry name" value="Type I dockerin domain"/>
    <property type="match status" value="1"/>
</dbReference>
<keyword evidence="3 8" id="KW-0732">Signal</keyword>
<evidence type="ECO:0000256" key="1">
    <source>
        <dbReference type="ARBA" id="ARBA00009865"/>
    </source>
</evidence>
<evidence type="ECO:0000256" key="6">
    <source>
        <dbReference type="ARBA" id="ARBA00023295"/>
    </source>
</evidence>
<dbReference type="Pfam" id="PF02018">
    <property type="entry name" value="CBM_4_9"/>
    <property type="match status" value="1"/>
</dbReference>
<dbReference type="InterPro" id="IPR006584">
    <property type="entry name" value="Cellulose-bd_IV"/>
</dbReference>
<evidence type="ECO:0000256" key="4">
    <source>
        <dbReference type="ARBA" id="ARBA00022801"/>
    </source>
</evidence>
<dbReference type="STRING" id="697329.Rumal_1046"/>
<evidence type="ECO:0000256" key="5">
    <source>
        <dbReference type="ARBA" id="ARBA00023277"/>
    </source>
</evidence>
<feature type="chain" id="PRO_5003212370" evidence="8">
    <location>
        <begin position="32"/>
        <end position="744"/>
    </location>
</feature>
<evidence type="ECO:0000256" key="3">
    <source>
        <dbReference type="ARBA" id="ARBA00022729"/>
    </source>
</evidence>
<gene>
    <name evidence="11" type="ordered locus">Rumal_1046</name>
</gene>
<keyword evidence="5" id="KW-0119">Carbohydrate metabolism</keyword>
<dbReference type="Gene3D" id="1.10.1330.10">
    <property type="entry name" value="Dockerin domain"/>
    <property type="match status" value="1"/>
</dbReference>
<dbReference type="InterPro" id="IPR052176">
    <property type="entry name" value="Glycosyl_Hydrlase_43_Enz"/>
</dbReference>
<feature type="signal peptide" evidence="8">
    <location>
        <begin position="1"/>
        <end position="31"/>
    </location>
</feature>
<dbReference type="EMBL" id="CP002403">
    <property type="protein sequence ID" value="ADU21572.1"/>
    <property type="molecule type" value="Genomic_DNA"/>
</dbReference>
<dbReference type="AlphaFoldDB" id="E6UC21"/>
<dbReference type="InterPro" id="IPR002105">
    <property type="entry name" value="Dockerin_1_rpt"/>
</dbReference>
<protein>
    <submittedName>
        <fullName evidence="11">Carbohydrate-binding CenC domain protein</fullName>
    </submittedName>
</protein>
<dbReference type="Gene3D" id="2.60.120.260">
    <property type="entry name" value="Galactose-binding domain-like"/>
    <property type="match status" value="2"/>
</dbReference>
<keyword evidence="2" id="KW-0624">Polysaccharide degradation</keyword>
<evidence type="ECO:0000256" key="2">
    <source>
        <dbReference type="ARBA" id="ARBA00022651"/>
    </source>
</evidence>
<dbReference type="OrthoDB" id="9801455at2"/>
<dbReference type="Pfam" id="PF04616">
    <property type="entry name" value="Glyco_hydro_43"/>
    <property type="match status" value="1"/>
</dbReference>
<dbReference type="CDD" id="cd09003">
    <property type="entry name" value="GH43_XynD-like"/>
    <property type="match status" value="1"/>
</dbReference>
<feature type="site" description="Important for catalytic activity, responsible for pKa modulation of the active site Glu and correct orientation of both the proton donor and substrate" evidence="7">
    <location>
        <position position="444"/>
    </location>
</feature>
<reference evidence="11 12" key="1">
    <citation type="journal article" date="2011" name="J. Bacteriol.">
        <title>Complete genome of the cellulolytic ruminal bacterium Ruminococcus albus 7.</title>
        <authorList>
            <person name="Suen G."/>
            <person name="Stevenson D.M."/>
            <person name="Bruce D.C."/>
            <person name="Chertkov O."/>
            <person name="Copeland A."/>
            <person name="Cheng J.F."/>
            <person name="Detter C."/>
            <person name="Detter J.C."/>
            <person name="Goodwin L.A."/>
            <person name="Han C.S."/>
            <person name="Hauser L.J."/>
            <person name="Ivanova N.N."/>
            <person name="Kyrpides N.C."/>
            <person name="Land M.L."/>
            <person name="Lapidus A."/>
            <person name="Lucas S."/>
            <person name="Ovchinnikova G."/>
            <person name="Pitluck S."/>
            <person name="Tapia R."/>
            <person name="Woyke T."/>
            <person name="Boyum J."/>
            <person name="Mead D."/>
            <person name="Weimer P.J."/>
        </authorList>
    </citation>
    <scope>NUCLEOTIDE SEQUENCE [LARGE SCALE GENOMIC DNA]</scope>
    <source>
        <strain evidence="12">ATCC 27210 / DSM 20455 / JCM 14654 / NCDO 2250 / 7</strain>
    </source>
</reference>
<dbReference type="Pfam" id="PF03422">
    <property type="entry name" value="CBM_6"/>
    <property type="match status" value="1"/>
</dbReference>
<keyword evidence="2" id="KW-0858">Xylan degradation</keyword>
<dbReference type="InterPro" id="IPR018247">
    <property type="entry name" value="EF_Hand_1_Ca_BS"/>
</dbReference>
<dbReference type="SUPFAM" id="SSF49785">
    <property type="entry name" value="Galactose-binding domain-like"/>
    <property type="match status" value="2"/>
</dbReference>
<feature type="domain" description="CBM6" evidence="9">
    <location>
        <begin position="630"/>
        <end position="744"/>
    </location>
</feature>
<evidence type="ECO:0000256" key="7">
    <source>
        <dbReference type="PIRSR" id="PIRSR606710-2"/>
    </source>
</evidence>
<dbReference type="Gene3D" id="2.115.10.20">
    <property type="entry name" value="Glycosyl hydrolase domain, family 43"/>
    <property type="match status" value="1"/>
</dbReference>
<dbReference type="CDD" id="cd14256">
    <property type="entry name" value="Dockerin_I"/>
    <property type="match status" value="1"/>
</dbReference>
<dbReference type="InterPro" id="IPR036439">
    <property type="entry name" value="Dockerin_dom_sf"/>
</dbReference>
<dbReference type="InterPro" id="IPR023296">
    <property type="entry name" value="Glyco_hydro_beta-prop_sf"/>
</dbReference>
<accession>E6UC21</accession>
<proteinExistence type="inferred from homology"/>
<dbReference type="GO" id="GO:0030246">
    <property type="term" value="F:carbohydrate binding"/>
    <property type="evidence" value="ECO:0007669"/>
    <property type="project" value="InterPro"/>
</dbReference>
<evidence type="ECO:0000313" key="11">
    <source>
        <dbReference type="EMBL" id="ADU21572.1"/>
    </source>
</evidence>
<dbReference type="PROSITE" id="PS51175">
    <property type="entry name" value="CBM6"/>
    <property type="match status" value="1"/>
</dbReference>
<dbReference type="PROSITE" id="PS00018">
    <property type="entry name" value="EF_HAND_1"/>
    <property type="match status" value="2"/>
</dbReference>
<feature type="domain" description="Dockerin" evidence="10">
    <location>
        <begin position="206"/>
        <end position="273"/>
    </location>
</feature>
<evidence type="ECO:0000313" key="12">
    <source>
        <dbReference type="Proteomes" id="UP000006919"/>
    </source>
</evidence>
<dbReference type="PANTHER" id="PTHR43772">
    <property type="entry name" value="ENDO-1,4-BETA-XYLANASE"/>
    <property type="match status" value="1"/>
</dbReference>
<dbReference type="SUPFAM" id="SSF75005">
    <property type="entry name" value="Arabinanase/levansucrase/invertase"/>
    <property type="match status" value="1"/>
</dbReference>
<dbReference type="RefSeq" id="WP_013497750.1">
    <property type="nucleotide sequence ID" value="NC_014833.1"/>
</dbReference>
<dbReference type="GO" id="GO:0004553">
    <property type="term" value="F:hydrolase activity, hydrolyzing O-glycosyl compounds"/>
    <property type="evidence" value="ECO:0007669"/>
    <property type="project" value="InterPro"/>
</dbReference>
<evidence type="ECO:0000256" key="8">
    <source>
        <dbReference type="SAM" id="SignalP"/>
    </source>
</evidence>
<keyword evidence="4" id="KW-0378">Hydrolase</keyword>
<evidence type="ECO:0000259" key="10">
    <source>
        <dbReference type="PROSITE" id="PS51766"/>
    </source>
</evidence>
<dbReference type="HOGENOM" id="CLU_016001_0_0_9"/>
<dbReference type="Pfam" id="PF00404">
    <property type="entry name" value="Dockerin_1"/>
    <property type="match status" value="1"/>
</dbReference>
<dbReference type="CDD" id="cd04084">
    <property type="entry name" value="CBM6_xylanase-like"/>
    <property type="match status" value="1"/>
</dbReference>
<dbReference type="InterPro" id="IPR003305">
    <property type="entry name" value="CenC_carb-bd"/>
</dbReference>
<sequence precursor="true">MKLKKTITRLCTATLSSAVLLSTTSALPVSAAMSPDSNGFYYHDTFEDSSGNWEIRGSGEILLSGRHPFKGTNALLIKDRTSAWQGAQMALDTSTFIPGKSYSFNVFVDYEEGESTQNFLLSMQYTDSTGTVKYLHLAEGSTSRGQYLQLSNPSFQIPSDASDVYLYVETTDVYGNFYIDEAIVAADGVTIDSSGASQGYTAPKTPGDIRGDVNQDGRINLADLILAKRGMYSGFPNKQSQKAADIDKSGTVDNDDINYLQDFILKKINSFPKINKIDFNEMAGKFGNVSLATGYKKSNENNPLISQYFGADPGVMEYNGRVYVFMTDDHLLYSNGQLKDIEYGTINCIRCISSDDLVNWTDHGLINAAGSNGLCRWGGNSWAPTACHKKINGKEKFFLYFANGGNGIAVLEADSPTGPWKDPIGKALISRSTPNCGNVEWLFDPAVLVDDDGTGYLYFGGGVPSGQNAHPKTARCVKLGSDMTSIVGTPQTIDPPYLFEDSGIHKFNGKYYYSYCSNFSTGGNQYGLSGGAIQYMVSDYPLGPFTYVGEAFKGIGTFFGTGGNNHHTIFKFNNQWYLFYHAQYLQDNMGLKGGYRSTHIDKVTINSNGTIQAITGTKKGVSQIKSFDPFRTQRAATFSHQGGITISGSGDYSTVQAKKGSWYRVSGVDCGSGAETMTFKASSNTGCIVKVCTGSANGTVVSYVEIPAGSSMQEITVPVQGLSGKNDLYFVFNNNASVDSWKLD</sequence>
<dbReference type="PROSITE" id="PS51766">
    <property type="entry name" value="DOCKERIN"/>
    <property type="match status" value="1"/>
</dbReference>
<name>E6UC21_RUMA7</name>